<dbReference type="AlphaFoldDB" id="A0A4R9BKX9"/>
<evidence type="ECO:0000313" key="2">
    <source>
        <dbReference type="EMBL" id="TFD86644.1"/>
    </source>
</evidence>
<evidence type="ECO:0000313" key="3">
    <source>
        <dbReference type="Proteomes" id="UP000297626"/>
    </source>
</evidence>
<comment type="caution">
    <text evidence="2">The sequence shown here is derived from an EMBL/GenBank/DDBJ whole genome shotgun (WGS) entry which is preliminary data.</text>
</comment>
<keyword evidence="1" id="KW-0472">Membrane</keyword>
<reference evidence="2 3" key="1">
    <citation type="submission" date="2019-03" db="EMBL/GenBank/DDBJ databases">
        <title>Genomics of glacier-inhabiting Cryobacterium strains.</title>
        <authorList>
            <person name="Liu Q."/>
            <person name="Xin Y.-H."/>
        </authorList>
    </citation>
    <scope>NUCLEOTIDE SEQUENCE [LARGE SCALE GENOMIC DNA]</scope>
    <source>
        <strain evidence="2 3">Sr54</strain>
    </source>
</reference>
<name>A0A4R9BKX9_9MICO</name>
<dbReference type="RefSeq" id="WP_134530023.1">
    <property type="nucleotide sequence ID" value="NZ_SOHN01000015.1"/>
</dbReference>
<proteinExistence type="predicted"/>
<evidence type="ECO:0000256" key="1">
    <source>
        <dbReference type="SAM" id="Phobius"/>
    </source>
</evidence>
<protein>
    <submittedName>
        <fullName evidence="2">Uncharacterized protein</fullName>
    </submittedName>
</protein>
<keyword evidence="3" id="KW-1185">Reference proteome</keyword>
<gene>
    <name evidence="2" type="ORF">E3T51_11940</name>
</gene>
<sequence>MRHPLDGPEGSRLARTRWFSALSAVHVAVATWSAIERDWFTIWAMWALMLGYLIAVITPGGCAPT</sequence>
<feature type="transmembrane region" description="Helical" evidence="1">
    <location>
        <begin position="18"/>
        <end position="35"/>
    </location>
</feature>
<keyword evidence="1" id="KW-0812">Transmembrane</keyword>
<dbReference type="Proteomes" id="UP000297626">
    <property type="component" value="Unassembled WGS sequence"/>
</dbReference>
<dbReference type="EMBL" id="SOHN01000015">
    <property type="protein sequence ID" value="TFD86644.1"/>
    <property type="molecule type" value="Genomic_DNA"/>
</dbReference>
<keyword evidence="1" id="KW-1133">Transmembrane helix</keyword>
<feature type="transmembrane region" description="Helical" evidence="1">
    <location>
        <begin position="41"/>
        <end position="63"/>
    </location>
</feature>
<accession>A0A4R9BKX9</accession>
<organism evidence="2 3">
    <name type="scientific">Cryobacterium serini</name>
    <dbReference type="NCBI Taxonomy" id="1259201"/>
    <lineage>
        <taxon>Bacteria</taxon>
        <taxon>Bacillati</taxon>
        <taxon>Actinomycetota</taxon>
        <taxon>Actinomycetes</taxon>
        <taxon>Micrococcales</taxon>
        <taxon>Microbacteriaceae</taxon>
        <taxon>Cryobacterium</taxon>
    </lineage>
</organism>